<dbReference type="EMBL" id="MN739282">
    <property type="protein sequence ID" value="QHS96946.1"/>
    <property type="molecule type" value="Genomic_DNA"/>
</dbReference>
<reference evidence="1" key="1">
    <citation type="journal article" date="2020" name="Nature">
        <title>Giant virus diversity and host interactions through global metagenomics.</title>
        <authorList>
            <person name="Schulz F."/>
            <person name="Roux S."/>
            <person name="Paez-Espino D."/>
            <person name="Jungbluth S."/>
            <person name="Walsh D.A."/>
            <person name="Denef V.J."/>
            <person name="McMahon K.D."/>
            <person name="Konstantinidis K.T."/>
            <person name="Eloe-Fadrosh E.A."/>
            <person name="Kyrpides N.C."/>
            <person name="Woyke T."/>
        </authorList>
    </citation>
    <scope>NUCLEOTIDE SEQUENCE</scope>
    <source>
        <strain evidence="1">GVMAG-M-3300020166-5</strain>
    </source>
</reference>
<name>A0A6C0BXJ5_9ZZZZ</name>
<accession>A0A6C0BXJ5</accession>
<sequence length="116" mass="13212">MGSCSSKVRHPSIPTNIDPKALPNFIPPITEGRVIKCYDGDTITIAAFLPYKASPLYKFSVRLAGILPRAANERCKREINCYKGKGCVNRENIRKNGLFRKSLYRKIWKGSRRRNL</sequence>
<protein>
    <submittedName>
        <fullName evidence="1">Uncharacterized protein</fullName>
    </submittedName>
</protein>
<evidence type="ECO:0000313" key="1">
    <source>
        <dbReference type="EMBL" id="QHS96946.1"/>
    </source>
</evidence>
<proteinExistence type="predicted"/>
<organism evidence="1">
    <name type="scientific">viral metagenome</name>
    <dbReference type="NCBI Taxonomy" id="1070528"/>
    <lineage>
        <taxon>unclassified sequences</taxon>
        <taxon>metagenomes</taxon>
        <taxon>organismal metagenomes</taxon>
    </lineage>
</organism>
<dbReference type="AlphaFoldDB" id="A0A6C0BXJ5"/>